<feature type="domain" description="HTH araC/xylS-type" evidence="4">
    <location>
        <begin position="221"/>
        <end position="320"/>
    </location>
</feature>
<dbReference type="SMART" id="SM00342">
    <property type="entry name" value="HTH_ARAC"/>
    <property type="match status" value="1"/>
</dbReference>
<reference evidence="5 6" key="1">
    <citation type="journal article" date="2010" name="J. Bacteriol.">
        <title>Genome sequence of the dioxin-mineralizing bacterium Sphingomonas wittichii RW1.</title>
        <authorList>
            <person name="Miller T.R."/>
            <person name="Delcher A.L."/>
            <person name="Salzberg S.L."/>
            <person name="Saunders E."/>
            <person name="Detter J.C."/>
            <person name="Halden R.U."/>
        </authorList>
    </citation>
    <scope>NUCLEOTIDE SEQUENCE [LARGE SCALE GENOMIC DNA]</scope>
    <source>
        <strain evidence="6">DSM 6014 / CCUG 31198 / JCM 15750 / NBRC 105917 / EY 4224 / RW1</strain>
    </source>
</reference>
<dbReference type="AlphaFoldDB" id="A0A9J9LEA1"/>
<dbReference type="InterPro" id="IPR009057">
    <property type="entry name" value="Homeodomain-like_sf"/>
</dbReference>
<name>A0A9J9LEA1_RHIWR</name>
<evidence type="ECO:0000313" key="5">
    <source>
        <dbReference type="EMBL" id="ABQ70517.1"/>
    </source>
</evidence>
<gene>
    <name evidence="5" type="ordered locus">Swit_4177</name>
</gene>
<proteinExistence type="predicted"/>
<protein>
    <submittedName>
        <fullName evidence="5">Helix-turn-helix-domain containing protein, AraC type</fullName>
    </submittedName>
</protein>
<evidence type="ECO:0000259" key="4">
    <source>
        <dbReference type="PROSITE" id="PS01124"/>
    </source>
</evidence>
<dbReference type="PROSITE" id="PS01124">
    <property type="entry name" value="HTH_ARAC_FAMILY_2"/>
    <property type="match status" value="1"/>
</dbReference>
<dbReference type="Gene3D" id="1.10.10.60">
    <property type="entry name" value="Homeodomain-like"/>
    <property type="match status" value="1"/>
</dbReference>
<evidence type="ECO:0000256" key="2">
    <source>
        <dbReference type="ARBA" id="ARBA00023125"/>
    </source>
</evidence>
<keyword evidence="2" id="KW-0238">DNA-binding</keyword>
<accession>A0A9J9LEA1</accession>
<evidence type="ECO:0000313" key="6">
    <source>
        <dbReference type="Proteomes" id="UP000001989"/>
    </source>
</evidence>
<dbReference type="EMBL" id="CP000699">
    <property type="protein sequence ID" value="ABQ70517.1"/>
    <property type="molecule type" value="Genomic_DNA"/>
</dbReference>
<keyword evidence="3" id="KW-0804">Transcription</keyword>
<dbReference type="Pfam" id="PF12833">
    <property type="entry name" value="HTH_18"/>
    <property type="match status" value="1"/>
</dbReference>
<keyword evidence="1" id="KW-0805">Transcription regulation</keyword>
<evidence type="ECO:0000256" key="3">
    <source>
        <dbReference type="ARBA" id="ARBA00023163"/>
    </source>
</evidence>
<dbReference type="GO" id="GO:0003700">
    <property type="term" value="F:DNA-binding transcription factor activity"/>
    <property type="evidence" value="ECO:0007669"/>
    <property type="project" value="InterPro"/>
</dbReference>
<sequence length="329" mass="36652">MLSVDRHGPGSMQYTQSNDMRRIDIGTARRVLSAHLLPHNMYHVSSNNDHQSIAIEHRDLDQISFNRVIYDERIKVESPQFRNFNTLMIIRSGEVSARHGAASFSAKAGDVVLFSGKARSIFEFSAEFEQMTLKIPTSIIDAVAGNHNFSAHLRPGVLRCDTNPLLQAIESIYASIGQPNDIYRSRVVRKEAERLIAAMVIAACGDAGQPAEASDFPPSLVRACAFIERNLGGEVSIEDLCRVASISASGLNYIFKRYLGFSPLRYLALCRLEAANEMILRYPARQITEIALDCGFLHLSRFSGLYAKRFGELPSQTRNRALGALYRPN</sequence>
<dbReference type="InterPro" id="IPR050204">
    <property type="entry name" value="AraC_XylS_family_regulators"/>
</dbReference>
<dbReference type="Pfam" id="PF14525">
    <property type="entry name" value="AraC_binding_2"/>
    <property type="match status" value="1"/>
</dbReference>
<dbReference type="GO" id="GO:0043565">
    <property type="term" value="F:sequence-specific DNA binding"/>
    <property type="evidence" value="ECO:0007669"/>
    <property type="project" value="InterPro"/>
</dbReference>
<dbReference type="SUPFAM" id="SSF46689">
    <property type="entry name" value="Homeodomain-like"/>
    <property type="match status" value="2"/>
</dbReference>
<evidence type="ECO:0000256" key="1">
    <source>
        <dbReference type="ARBA" id="ARBA00023015"/>
    </source>
</evidence>
<dbReference type="InterPro" id="IPR018060">
    <property type="entry name" value="HTH_AraC"/>
</dbReference>
<dbReference type="Proteomes" id="UP000001989">
    <property type="component" value="Chromosome"/>
</dbReference>
<dbReference type="KEGG" id="swi:Swit_4177"/>
<keyword evidence="6" id="KW-1185">Reference proteome</keyword>
<dbReference type="PANTHER" id="PTHR46796">
    <property type="entry name" value="HTH-TYPE TRANSCRIPTIONAL ACTIVATOR RHAS-RELATED"/>
    <property type="match status" value="1"/>
</dbReference>
<dbReference type="InterPro" id="IPR035418">
    <property type="entry name" value="AraC-bd_2"/>
</dbReference>
<organism evidence="5 6">
    <name type="scientific">Rhizorhabdus wittichii (strain DSM 6014 / CCUG 31198 / JCM 15750 / NBRC 105917 / EY 4224 / RW1)</name>
    <name type="common">Sphingomonas wittichii</name>
    <dbReference type="NCBI Taxonomy" id="392499"/>
    <lineage>
        <taxon>Bacteria</taxon>
        <taxon>Pseudomonadati</taxon>
        <taxon>Pseudomonadota</taxon>
        <taxon>Alphaproteobacteria</taxon>
        <taxon>Sphingomonadales</taxon>
        <taxon>Sphingomonadaceae</taxon>
        <taxon>Rhizorhabdus</taxon>
    </lineage>
</organism>